<keyword evidence="3" id="KW-1185">Reference proteome</keyword>
<comment type="caution">
    <text evidence="2">The sequence shown here is derived from an EMBL/GenBank/DDBJ whole genome shotgun (WGS) entry which is preliminary data.</text>
</comment>
<dbReference type="RefSeq" id="WP_034745711.1">
    <property type="nucleotide sequence ID" value="NZ_BAUT01000021.1"/>
</dbReference>
<dbReference type="Proteomes" id="UP000018890">
    <property type="component" value="Unassembled WGS sequence"/>
</dbReference>
<evidence type="ECO:0000313" key="3">
    <source>
        <dbReference type="Proteomes" id="UP000018890"/>
    </source>
</evidence>
<reference evidence="2" key="1">
    <citation type="journal article" date="2014" name="Genome Announc.">
        <title>Draft Genome Sequences of Three Alkaliphilic Bacillus Strains, Bacillus wakoensis JCM 9140T, Bacillus akibai JCM 9157T, and Bacillus hemicellulosilyticus JCM 9152T.</title>
        <authorList>
            <person name="Yuki M."/>
            <person name="Oshima K."/>
            <person name="Suda W."/>
            <person name="Oshida Y."/>
            <person name="Kitamura K."/>
            <person name="Iida T."/>
            <person name="Hattori M."/>
            <person name="Ohkuma M."/>
        </authorList>
    </citation>
    <scope>NUCLEOTIDE SEQUENCE [LARGE SCALE GENOMIC DNA]</scope>
    <source>
        <strain evidence="2">JCM 9140</strain>
    </source>
</reference>
<name>W4Q2S9_9BACI</name>
<protein>
    <submittedName>
        <fullName evidence="2">Uncharacterized protein</fullName>
    </submittedName>
</protein>
<gene>
    <name evidence="2" type="ORF">JCM9140_2341</name>
</gene>
<dbReference type="AlphaFoldDB" id="W4Q2S9"/>
<proteinExistence type="predicted"/>
<evidence type="ECO:0000313" key="2">
    <source>
        <dbReference type="EMBL" id="GAE26292.1"/>
    </source>
</evidence>
<accession>W4Q2S9</accession>
<feature type="transmembrane region" description="Helical" evidence="1">
    <location>
        <begin position="12"/>
        <end position="41"/>
    </location>
</feature>
<keyword evidence="1" id="KW-1133">Transmembrane helix</keyword>
<dbReference type="EMBL" id="BAUT01000021">
    <property type="protein sequence ID" value="GAE26292.1"/>
    <property type="molecule type" value="Genomic_DNA"/>
</dbReference>
<keyword evidence="1" id="KW-0812">Transmembrane</keyword>
<keyword evidence="1" id="KW-0472">Membrane</keyword>
<evidence type="ECO:0000256" key="1">
    <source>
        <dbReference type="SAM" id="Phobius"/>
    </source>
</evidence>
<feature type="transmembrane region" description="Helical" evidence="1">
    <location>
        <begin position="47"/>
        <end position="63"/>
    </location>
</feature>
<sequence>MSHQMSSYIVWTAIWLSILGLFFLHILLGTIAVTIGIIGLFSKDKGIAFFAIMIGLFALYLGLN</sequence>
<organism evidence="2 3">
    <name type="scientific">Halalkalibacter wakoensis JCM 9140</name>
    <dbReference type="NCBI Taxonomy" id="1236970"/>
    <lineage>
        <taxon>Bacteria</taxon>
        <taxon>Bacillati</taxon>
        <taxon>Bacillota</taxon>
        <taxon>Bacilli</taxon>
        <taxon>Bacillales</taxon>
        <taxon>Bacillaceae</taxon>
        <taxon>Halalkalibacter</taxon>
    </lineage>
</organism>